<reference evidence="2" key="1">
    <citation type="submission" date="2018-10" db="EMBL/GenBank/DDBJ databases">
        <title>Hidden diversity of soil giant viruses.</title>
        <authorList>
            <person name="Schulz F."/>
            <person name="Alteio L."/>
            <person name="Goudeau D."/>
            <person name="Ryan E.M."/>
            <person name="Malmstrom R.R."/>
            <person name="Blanchard J."/>
            <person name="Woyke T."/>
        </authorList>
    </citation>
    <scope>NUCLEOTIDE SEQUENCE</scope>
    <source>
        <strain evidence="2">HYV1</strain>
    </source>
</reference>
<dbReference type="GO" id="GO:0005524">
    <property type="term" value="F:ATP binding"/>
    <property type="evidence" value="ECO:0007669"/>
    <property type="project" value="InterPro"/>
</dbReference>
<dbReference type="Gene3D" id="3.40.50.300">
    <property type="entry name" value="P-loop containing nucleotide triphosphate hydrolases"/>
    <property type="match status" value="1"/>
</dbReference>
<accession>A0A3G5A5J8</accession>
<dbReference type="EMBL" id="MK072383">
    <property type="protein sequence ID" value="AYV82507.1"/>
    <property type="molecule type" value="Genomic_DNA"/>
</dbReference>
<sequence length="174" mass="20300">MIRAFASKYNYPIYIVNPGNINLDYLDKILSPKSSNETIILVFEDFDRFLENRKAAPVMSQILNSLDGLQDSSNVIRFFTGNDCDVIFNNKALINRMSAKFKFDYPTRDMFKVKLLRLLQHTVNKDQAKIDEYVDMIAEKNISMRPFISYSIRYLFDENPLEKMIANIDELNTS</sequence>
<protein>
    <submittedName>
        <fullName evidence="2">AAA family ATPase</fullName>
    </submittedName>
</protein>
<organism evidence="2">
    <name type="scientific">Hyperionvirus sp</name>
    <dbReference type="NCBI Taxonomy" id="2487770"/>
    <lineage>
        <taxon>Viruses</taxon>
        <taxon>Varidnaviria</taxon>
        <taxon>Bamfordvirae</taxon>
        <taxon>Nucleocytoviricota</taxon>
        <taxon>Megaviricetes</taxon>
        <taxon>Imitervirales</taxon>
        <taxon>Mimiviridae</taxon>
        <taxon>Klosneuvirinae</taxon>
    </lineage>
</organism>
<dbReference type="Pfam" id="PF00004">
    <property type="entry name" value="AAA"/>
    <property type="match status" value="1"/>
</dbReference>
<dbReference type="InterPro" id="IPR027417">
    <property type="entry name" value="P-loop_NTPase"/>
</dbReference>
<evidence type="ECO:0000259" key="1">
    <source>
        <dbReference type="Pfam" id="PF00004"/>
    </source>
</evidence>
<proteinExistence type="predicted"/>
<gene>
    <name evidence="2" type="ORF">Hyperionvirus1_86</name>
</gene>
<dbReference type="InterPro" id="IPR003959">
    <property type="entry name" value="ATPase_AAA_core"/>
</dbReference>
<feature type="domain" description="ATPase AAA-type core" evidence="1">
    <location>
        <begin position="3"/>
        <end position="104"/>
    </location>
</feature>
<evidence type="ECO:0000313" key="2">
    <source>
        <dbReference type="EMBL" id="AYV82507.1"/>
    </source>
</evidence>
<name>A0A3G5A5J8_9VIRU</name>
<dbReference type="SUPFAM" id="SSF52540">
    <property type="entry name" value="P-loop containing nucleoside triphosphate hydrolases"/>
    <property type="match status" value="1"/>
</dbReference>
<dbReference type="GO" id="GO:0016887">
    <property type="term" value="F:ATP hydrolysis activity"/>
    <property type="evidence" value="ECO:0007669"/>
    <property type="project" value="InterPro"/>
</dbReference>